<dbReference type="KEGG" id="vcr:VC395_A0488"/>
<sequence>MPKLYIFRRVSSKRQTNKTGLKIQVRPETVERLLSEHGLSEVVDLGAEVASASKGKHIEEGSILKRFLMKCERGEIEQGSILAVYSLDRLSRLEKLGLAKSLIYLPITNNGVSIFGEIDNFLYKPHDVLSEILSSLVFERAAEESRAKKNRNIDSLAANLAQYQRDGQYTTKLGKSPSWINHKTGKLNEEAVLWREVINCYTSGQYKNLSALHTAMQLAIPYNTLSKVINNAHKTLIGTKVIKGVELAEFYEPLLTQEEYNRLLIYVRQMGTGKGKAIATTKTENIWLLKGLGECPQCGSLCGSFKNGASVKDKVRYNYRCNAAINKHCDSPTYNLNPIEAIVTLLSADYLHEVSQRETNTELNAKIEAMQVEVERLETQLDQATQALNTFFSPELAQAIPKYREQLETAQNELQTLLALASNHTPINESLLSAEIILDKANPERVKLVKLLQGCINRVIVTRKSVKKGDIRFNPKIYTGCDYSLLCVRVEFIDGNIRVFDSVLRDNLRLNLSVSDGTRSIGLENFHRFSRRLREYDLIKYCVINNRKLKIT</sequence>
<dbReference type="Gene3D" id="3.40.50.1390">
    <property type="entry name" value="Resolvase, N-terminal catalytic domain"/>
    <property type="match status" value="1"/>
</dbReference>
<dbReference type="EMBL" id="CP000626">
    <property type="protein sequence ID" value="ABQ18627.1"/>
    <property type="molecule type" value="Genomic_DNA"/>
</dbReference>
<dbReference type="PANTHER" id="PTHR30461:SF2">
    <property type="entry name" value="SERINE RECOMBINASE PINE-RELATED"/>
    <property type="match status" value="1"/>
</dbReference>
<keyword evidence="2" id="KW-0233">DNA recombination</keyword>
<dbReference type="InterPro" id="IPR050639">
    <property type="entry name" value="SSR_resolvase"/>
</dbReference>
<dbReference type="InterPro" id="IPR036162">
    <property type="entry name" value="Resolvase-like_N_sf"/>
</dbReference>
<proteinExistence type="predicted"/>
<name>A0A0H3AE51_VIBC3</name>
<keyword evidence="1" id="KW-0238">DNA-binding</keyword>
<gene>
    <name evidence="5" type="ordered locus">VC0395_0768</name>
</gene>
<dbReference type="SMART" id="SM00857">
    <property type="entry name" value="Resolvase"/>
    <property type="match status" value="1"/>
</dbReference>
<dbReference type="GO" id="GO:0003677">
    <property type="term" value="F:DNA binding"/>
    <property type="evidence" value="ECO:0007669"/>
    <property type="project" value="UniProtKB-KW"/>
</dbReference>
<accession>A0A0H3AE51</accession>
<dbReference type="InterPro" id="IPR006119">
    <property type="entry name" value="Resolv_N"/>
</dbReference>
<organism evidence="5 6">
    <name type="scientific">Vibrio cholerae serotype O1 (strain ATCC 39541 / Classical Ogawa 395 / O395)</name>
    <dbReference type="NCBI Taxonomy" id="345073"/>
    <lineage>
        <taxon>Bacteria</taxon>
        <taxon>Pseudomonadati</taxon>
        <taxon>Pseudomonadota</taxon>
        <taxon>Gammaproteobacteria</taxon>
        <taxon>Vibrionales</taxon>
        <taxon>Vibrionaceae</taxon>
        <taxon>Vibrio</taxon>
    </lineage>
</organism>
<reference evidence="5 6" key="1">
    <citation type="submission" date="2007-03" db="EMBL/GenBank/DDBJ databases">
        <authorList>
            <person name="Heidelberg J."/>
        </authorList>
    </citation>
    <scope>NUCLEOTIDE SEQUENCE [LARGE SCALE GENOMIC DNA]</scope>
    <source>
        <strain evidence="6">ATCC 39541 / Classical Ogawa 395 / O395</strain>
    </source>
</reference>
<dbReference type="AlphaFoldDB" id="A0A0H3AE51"/>
<dbReference type="RefSeq" id="WP_001125478.1">
    <property type="nucleotide sequence ID" value="NC_009456.1"/>
</dbReference>
<protein>
    <recommendedName>
        <fullName evidence="4">Resolvase/invertase-type recombinase catalytic domain-containing protein</fullName>
    </recommendedName>
</protein>
<evidence type="ECO:0000313" key="6">
    <source>
        <dbReference type="Proteomes" id="UP000000249"/>
    </source>
</evidence>
<evidence type="ECO:0000259" key="4">
    <source>
        <dbReference type="SMART" id="SM00857"/>
    </source>
</evidence>
<dbReference type="PATRIC" id="fig|345073.21.peg.3234"/>
<evidence type="ECO:0000256" key="2">
    <source>
        <dbReference type="ARBA" id="ARBA00023172"/>
    </source>
</evidence>
<dbReference type="eggNOG" id="COG1961">
    <property type="taxonomic scope" value="Bacteria"/>
</dbReference>
<dbReference type="GO" id="GO:0000150">
    <property type="term" value="F:DNA strand exchange activity"/>
    <property type="evidence" value="ECO:0007669"/>
    <property type="project" value="InterPro"/>
</dbReference>
<feature type="coiled-coil region" evidence="3">
    <location>
        <begin position="360"/>
        <end position="420"/>
    </location>
</feature>
<dbReference type="Proteomes" id="UP000000249">
    <property type="component" value="Chromosome 2"/>
</dbReference>
<evidence type="ECO:0000256" key="1">
    <source>
        <dbReference type="ARBA" id="ARBA00023125"/>
    </source>
</evidence>
<dbReference type="KEGG" id="vco:VC0395_0768"/>
<dbReference type="OrthoDB" id="9791494at2"/>
<evidence type="ECO:0000256" key="3">
    <source>
        <dbReference type="SAM" id="Coils"/>
    </source>
</evidence>
<dbReference type="PANTHER" id="PTHR30461">
    <property type="entry name" value="DNA-INVERTASE FROM LAMBDOID PROPHAGE"/>
    <property type="match status" value="1"/>
</dbReference>
<evidence type="ECO:0000313" key="5">
    <source>
        <dbReference type="EMBL" id="ABQ18627.1"/>
    </source>
</evidence>
<keyword evidence="3" id="KW-0175">Coiled coil</keyword>
<feature type="domain" description="Resolvase/invertase-type recombinase catalytic" evidence="4">
    <location>
        <begin position="4"/>
        <end position="169"/>
    </location>
</feature>